<evidence type="ECO:0000313" key="1">
    <source>
        <dbReference type="EMBL" id="RJG23951.1"/>
    </source>
</evidence>
<comment type="caution">
    <text evidence="1">The sequence shown here is derived from an EMBL/GenBank/DDBJ whole genome shotgun (WGS) entry which is preliminary data.</text>
</comment>
<protein>
    <submittedName>
        <fullName evidence="1">Uncharacterized protein</fullName>
    </submittedName>
</protein>
<proteinExistence type="predicted"/>
<sequence length="98" mass="11274">MGDRAKGEIEPLTGWETEQKASRELLFLWEIEYWASGAVLPVGESLNMRKKSIAWAKRNAASWAFILSSQSHRHTMRRNMWFLFLSKQDQCGSVQDAA</sequence>
<dbReference type="EMBL" id="QYZD01000008">
    <property type="protein sequence ID" value="RJG23951.1"/>
    <property type="molecule type" value="Genomic_DNA"/>
</dbReference>
<evidence type="ECO:0000313" key="2">
    <source>
        <dbReference type="Proteomes" id="UP000266177"/>
    </source>
</evidence>
<gene>
    <name evidence="1" type="ORF">DQX05_10930</name>
</gene>
<accession>A0A3A3GKK7</accession>
<reference evidence="1 2" key="1">
    <citation type="submission" date="2018-09" db="EMBL/GenBank/DDBJ databases">
        <title>Paenibacillus SK2017-BO5.</title>
        <authorList>
            <person name="Piskunova J.V."/>
            <person name="Dubiley S.A."/>
            <person name="Severinov K.V."/>
        </authorList>
    </citation>
    <scope>NUCLEOTIDE SEQUENCE [LARGE SCALE GENOMIC DNA]</scope>
    <source>
        <strain evidence="1 2">BO5</strain>
    </source>
</reference>
<organism evidence="1 2">
    <name type="scientific">Paenibacillus thiaminolyticus</name>
    <name type="common">Bacillus thiaminolyticus</name>
    <dbReference type="NCBI Taxonomy" id="49283"/>
    <lineage>
        <taxon>Bacteria</taxon>
        <taxon>Bacillati</taxon>
        <taxon>Bacillota</taxon>
        <taxon>Bacilli</taxon>
        <taxon>Bacillales</taxon>
        <taxon>Paenibacillaceae</taxon>
        <taxon>Paenibacillus</taxon>
    </lineage>
</organism>
<dbReference type="Proteomes" id="UP000266177">
    <property type="component" value="Unassembled WGS sequence"/>
</dbReference>
<dbReference type="AlphaFoldDB" id="A0A3A3GKK7"/>
<name>A0A3A3GKK7_PANTH</name>